<dbReference type="EMBL" id="AP019782">
    <property type="protein sequence ID" value="BBL69898.1"/>
    <property type="molecule type" value="Genomic_DNA"/>
</dbReference>
<dbReference type="NCBIfam" id="TIGR00229">
    <property type="entry name" value="sensory_box"/>
    <property type="match status" value="5"/>
</dbReference>
<evidence type="ECO:0000256" key="3">
    <source>
        <dbReference type="ARBA" id="ARBA00012438"/>
    </source>
</evidence>
<evidence type="ECO:0000256" key="4">
    <source>
        <dbReference type="ARBA" id="ARBA00022475"/>
    </source>
</evidence>
<evidence type="ECO:0000256" key="7">
    <source>
        <dbReference type="ARBA" id="ARBA00022679"/>
    </source>
</evidence>
<keyword evidence="11" id="KW-0418">Kinase</keyword>
<dbReference type="KEGG" id="moz:MoryE10_05040"/>
<dbReference type="Pfam" id="PF13188">
    <property type="entry name" value="PAS_8"/>
    <property type="match status" value="2"/>
</dbReference>
<evidence type="ECO:0000256" key="2">
    <source>
        <dbReference type="ARBA" id="ARBA00004429"/>
    </source>
</evidence>
<dbReference type="Proteomes" id="UP000824988">
    <property type="component" value="Chromosome"/>
</dbReference>
<evidence type="ECO:0000313" key="17">
    <source>
        <dbReference type="Proteomes" id="UP000824988"/>
    </source>
</evidence>
<dbReference type="InterPro" id="IPR013655">
    <property type="entry name" value="PAS_fold_3"/>
</dbReference>
<dbReference type="CDD" id="cd16917">
    <property type="entry name" value="HATPase_UhpB-NarQ-NarX-like"/>
    <property type="match status" value="1"/>
</dbReference>
<dbReference type="PANTHER" id="PTHR43304:SF1">
    <property type="entry name" value="PAC DOMAIN-CONTAINING PROTEIN"/>
    <property type="match status" value="1"/>
</dbReference>
<evidence type="ECO:0000256" key="8">
    <source>
        <dbReference type="ARBA" id="ARBA00022692"/>
    </source>
</evidence>
<keyword evidence="6" id="KW-0597">Phosphoprotein</keyword>
<keyword evidence="4" id="KW-1003">Cell membrane</keyword>
<dbReference type="InterPro" id="IPR013656">
    <property type="entry name" value="PAS_4"/>
</dbReference>
<dbReference type="GO" id="GO:0000166">
    <property type="term" value="F:nucleotide binding"/>
    <property type="evidence" value="ECO:0007669"/>
    <property type="project" value="UniProtKB-KW"/>
</dbReference>
<sequence length="885" mass="100119">MTAWPPRITLSNFNQLFEASPAPIAIARLDDGVFVQANDAFLRLYGYSLEEIIGHTSTELGLWSKQEERDKIIELIERQGHAHNFIHEYRNKAGKVGRSMVSLDLIEIDGTPHMLGVLTDLAELDQAQAALVTSEERLRFAQRASGIGVWEWLPDTDAVYWTTETEAMFGLPPGGFGGNYDSFLALVHPTDRDLITQQRQALLATDGVFELEYRIVRPDGSIRWVLTKGAPERDESGALLRVAGLNIDMTERKQSELRLQQSHARIQAIIDASPVPLALNDEQGNVNYLNPAFTKAFGYDCHDIKTVEEWWPQAYPDTQYRQWVMDSWRSRMALAKHTRLPFSPLEVRVACKHGGEKVVLATATTLDNAYDNEYLVVLYDITERKRLEAEREENTRRLHAAVRGGRVALWEWDLRTDEVLYSEEWKAHLGYEEGEISNSFAEWQSRVHPEDLGPTLQKVDAYLKRHESAYTAEFRMRHKDGSYRWIFSQATLVADEQDNPIRLLGSHVDITETKGIQSRLYESEERLRLLIEHAPVALAMFDREMRYLAVSRGWLNDFELGDRDIIGVCHYEIFPDIPERWKDIHRRVLAGEVVSSDDDYYERGQAITYRLRWEVRPWYAADGSVGGIVIFSEDITTRKRMEEALQQANTELEHRVAERTRELRQLAAETTLLEEKERQLIAHDLHDDLGQLLYAAKVKLGLLAKSAADGPAAQLAGELDALLADASTRVRTLTAQLNPPVLERLGLIPALEWLAEQMEQVYGLTVEVEDDGLPKPLSPVQAAILFRAVRELVINVFKHAQSPIAFIQTRLEQGQVEVRVSDEGAGITDLETALLNAKGSGLARLRERIGYLSGSTTIESSPGVGTVVVMRLPLNQPPPGEAEQP</sequence>
<dbReference type="EC" id="2.7.13.3" evidence="3"/>
<feature type="domain" description="PAS" evidence="15">
    <location>
        <begin position="11"/>
        <end position="81"/>
    </location>
</feature>
<dbReference type="RefSeq" id="WP_221048101.1">
    <property type="nucleotide sequence ID" value="NZ_AP019782.1"/>
</dbReference>
<dbReference type="GO" id="GO:0046983">
    <property type="term" value="F:protein dimerization activity"/>
    <property type="evidence" value="ECO:0007669"/>
    <property type="project" value="InterPro"/>
</dbReference>
<feature type="coiled-coil region" evidence="14">
    <location>
        <begin position="638"/>
        <end position="669"/>
    </location>
</feature>
<feature type="domain" description="PAS" evidence="15">
    <location>
        <begin position="525"/>
        <end position="590"/>
    </location>
</feature>
<evidence type="ECO:0000256" key="13">
    <source>
        <dbReference type="ARBA" id="ARBA00023136"/>
    </source>
</evidence>
<name>A0A8D5AG18_9GAMM</name>
<dbReference type="Pfam" id="PF08447">
    <property type="entry name" value="PAS_3"/>
    <property type="match status" value="2"/>
</dbReference>
<dbReference type="CDD" id="cd00130">
    <property type="entry name" value="PAS"/>
    <property type="match status" value="4"/>
</dbReference>
<comment type="catalytic activity">
    <reaction evidence="1">
        <text>ATP + protein L-histidine = ADP + protein N-phospho-L-histidine.</text>
        <dbReference type="EC" id="2.7.13.3"/>
    </reaction>
</comment>
<dbReference type="GO" id="GO:0000155">
    <property type="term" value="F:phosphorelay sensor kinase activity"/>
    <property type="evidence" value="ECO:0007669"/>
    <property type="project" value="InterPro"/>
</dbReference>
<evidence type="ECO:0000259" key="15">
    <source>
        <dbReference type="SMART" id="SM00091"/>
    </source>
</evidence>
<dbReference type="AlphaFoldDB" id="A0A8D5AG18"/>
<gene>
    <name evidence="16" type="ORF">MoryE10_05040</name>
</gene>
<evidence type="ECO:0000256" key="14">
    <source>
        <dbReference type="SAM" id="Coils"/>
    </source>
</evidence>
<dbReference type="InterPro" id="IPR052162">
    <property type="entry name" value="Sensor_kinase/Photoreceptor"/>
</dbReference>
<keyword evidence="17" id="KW-1185">Reference proteome</keyword>
<keyword evidence="9" id="KW-0677">Repeat</keyword>
<reference evidence="16" key="1">
    <citation type="submission" date="2019-06" db="EMBL/GenBank/DDBJ databases">
        <title>Complete genome sequence of Methylogaea oryzae strain JCM16910.</title>
        <authorList>
            <person name="Asakawa S."/>
        </authorList>
    </citation>
    <scope>NUCLEOTIDE SEQUENCE</scope>
    <source>
        <strain evidence="16">E10</strain>
    </source>
</reference>
<feature type="domain" description="PAS" evidence="15">
    <location>
        <begin position="396"/>
        <end position="464"/>
    </location>
</feature>
<evidence type="ECO:0000256" key="6">
    <source>
        <dbReference type="ARBA" id="ARBA00022553"/>
    </source>
</evidence>
<dbReference type="InterPro" id="IPR011712">
    <property type="entry name" value="Sig_transdc_His_kin_sub3_dim/P"/>
</dbReference>
<dbReference type="InterPro" id="IPR003594">
    <property type="entry name" value="HATPase_dom"/>
</dbReference>
<evidence type="ECO:0000256" key="1">
    <source>
        <dbReference type="ARBA" id="ARBA00000085"/>
    </source>
</evidence>
<dbReference type="FunFam" id="2.10.70.100:FF:000001">
    <property type="entry name" value="Sensory transduction histidine kinase"/>
    <property type="match status" value="1"/>
</dbReference>
<dbReference type="PANTHER" id="PTHR43304">
    <property type="entry name" value="PHYTOCHROME-LIKE PROTEIN CPH1"/>
    <property type="match status" value="1"/>
</dbReference>
<keyword evidence="14" id="KW-0175">Coiled coil</keyword>
<keyword evidence="7" id="KW-0808">Transferase</keyword>
<proteinExistence type="predicted"/>
<keyword evidence="10" id="KW-0547">Nucleotide-binding</keyword>
<protein>
    <recommendedName>
        <fullName evidence="3">histidine kinase</fullName>
        <ecNumber evidence="3">2.7.13.3</ecNumber>
    </recommendedName>
</protein>
<organism evidence="16 17">
    <name type="scientific">Methylogaea oryzae</name>
    <dbReference type="NCBI Taxonomy" id="1295382"/>
    <lineage>
        <taxon>Bacteria</taxon>
        <taxon>Pseudomonadati</taxon>
        <taxon>Pseudomonadota</taxon>
        <taxon>Gammaproteobacteria</taxon>
        <taxon>Methylococcales</taxon>
        <taxon>Methylococcaceae</taxon>
        <taxon>Methylogaea</taxon>
    </lineage>
</organism>
<dbReference type="SMART" id="SM00086">
    <property type="entry name" value="PAC"/>
    <property type="match status" value="4"/>
</dbReference>
<keyword evidence="12" id="KW-1133">Transmembrane helix</keyword>
<feature type="domain" description="PAS" evidence="15">
    <location>
        <begin position="136"/>
        <end position="204"/>
    </location>
</feature>
<dbReference type="Pfam" id="PF07730">
    <property type="entry name" value="HisKA_3"/>
    <property type="match status" value="1"/>
</dbReference>
<evidence type="ECO:0000256" key="5">
    <source>
        <dbReference type="ARBA" id="ARBA00022519"/>
    </source>
</evidence>
<dbReference type="SMART" id="SM00091">
    <property type="entry name" value="PAS"/>
    <property type="match status" value="5"/>
</dbReference>
<evidence type="ECO:0000313" key="16">
    <source>
        <dbReference type="EMBL" id="BBL69898.1"/>
    </source>
</evidence>
<keyword evidence="5" id="KW-0997">Cell inner membrane</keyword>
<comment type="subcellular location">
    <subcellularLocation>
        <location evidence="2">Cell inner membrane</location>
        <topology evidence="2">Multi-pass membrane protein</topology>
    </subcellularLocation>
</comment>
<dbReference type="GO" id="GO:0005886">
    <property type="term" value="C:plasma membrane"/>
    <property type="evidence" value="ECO:0007669"/>
    <property type="project" value="UniProtKB-SubCell"/>
</dbReference>
<evidence type="ECO:0000256" key="10">
    <source>
        <dbReference type="ARBA" id="ARBA00022741"/>
    </source>
</evidence>
<feature type="domain" description="PAS" evidence="15">
    <location>
        <begin position="264"/>
        <end position="333"/>
    </location>
</feature>
<dbReference type="InterPro" id="IPR000014">
    <property type="entry name" value="PAS"/>
</dbReference>
<keyword evidence="8" id="KW-0812">Transmembrane</keyword>
<dbReference type="Pfam" id="PF02518">
    <property type="entry name" value="HATPase_c"/>
    <property type="match status" value="1"/>
</dbReference>
<accession>A0A8D5AG18</accession>
<evidence type="ECO:0000256" key="9">
    <source>
        <dbReference type="ARBA" id="ARBA00022737"/>
    </source>
</evidence>
<keyword evidence="13" id="KW-0472">Membrane</keyword>
<evidence type="ECO:0000256" key="12">
    <source>
        <dbReference type="ARBA" id="ARBA00022989"/>
    </source>
</evidence>
<dbReference type="InterPro" id="IPR001610">
    <property type="entry name" value="PAC"/>
</dbReference>
<evidence type="ECO:0000256" key="11">
    <source>
        <dbReference type="ARBA" id="ARBA00022777"/>
    </source>
</evidence>
<dbReference type="Pfam" id="PF08448">
    <property type="entry name" value="PAS_4"/>
    <property type="match status" value="1"/>
</dbReference>